<evidence type="ECO:0000313" key="5">
    <source>
        <dbReference type="Proteomes" id="UP001069047"/>
    </source>
</evidence>
<proteinExistence type="predicted"/>
<dbReference type="Pfam" id="PF04002">
    <property type="entry name" value="RadC"/>
    <property type="match status" value="1"/>
</dbReference>
<gene>
    <name evidence="3" type="ORF">DBT44_0003670</name>
    <name evidence="2" type="ORF">ODY61_03425</name>
</gene>
<reference evidence="3" key="3">
    <citation type="submission" date="2024-02" db="EMBL/GenBank/DDBJ databases">
        <authorList>
            <person name="Choi B."/>
        </authorList>
    </citation>
    <scope>NUCLEOTIDE SEQUENCE</scope>
    <source>
        <strain evidence="3">UMB1016</strain>
    </source>
</reference>
<organism evidence="2 5">
    <name type="scientific">Aerococcus mictus</name>
    <dbReference type="NCBI Taxonomy" id="2976810"/>
    <lineage>
        <taxon>Bacteria</taxon>
        <taxon>Bacillati</taxon>
        <taxon>Bacillota</taxon>
        <taxon>Bacilli</taxon>
        <taxon>Lactobacillales</taxon>
        <taxon>Aerococcaceae</taxon>
        <taxon>Aerococcus</taxon>
    </lineage>
</organism>
<dbReference type="AlphaFoldDB" id="A0A1E9PGQ1"/>
<accession>A0A9Q4DDT4</accession>
<keyword evidence="4" id="KW-1185">Reference proteome</keyword>
<dbReference type="EMBL" id="JAOTMY010000001">
    <property type="protein sequence ID" value="MCY3087170.1"/>
    <property type="molecule type" value="Genomic_DNA"/>
</dbReference>
<sequence>MASNKGHPLKNLDLYLIYAYENLIEKNVIYDHEEICYYLQIAYKNFNNEFLTIINYDKEYNIQNLKIFNSKYSTDSYQSIVKQSFNKEEGGSILVMNHSTEDSIPSEADEVKALSFVDFYKLHDKELYDVYIVSQQEVYSFADESYKDHVSFLKLKVNQEYFEEKYSNNMIYEIFSNLISPSIITWFTSRKKLMQKY</sequence>
<dbReference type="RefSeq" id="WP_070559136.1">
    <property type="nucleotide sequence ID" value="NZ_CAJHLG010000004.1"/>
</dbReference>
<dbReference type="EMBL" id="CP145132">
    <property type="protein sequence ID" value="WWC55418.1"/>
    <property type="molecule type" value="Genomic_DNA"/>
</dbReference>
<accession>A0A1E9PGQ1</accession>
<name>A0A1E9PGQ1_9LACT</name>
<reference evidence="2" key="2">
    <citation type="submission" date="2022-09" db="EMBL/GenBank/DDBJ databases">
        <title>Aerococcus urinae taxonomy study.</title>
        <authorList>
            <person name="Christensen J."/>
            <person name="Senneby E."/>
        </authorList>
    </citation>
    <scope>NUCLEOTIDE SEQUENCE</scope>
    <source>
        <strain evidence="2">LUND-41-B12</strain>
    </source>
</reference>
<protein>
    <submittedName>
        <fullName evidence="3">JAB domain-containing protein</fullName>
    </submittedName>
</protein>
<reference evidence="3 4" key="1">
    <citation type="journal article" date="2020" name="J. Bacteriol.">
        <title>Aerococcus urinae Isolated from Women with Lower Urinary Tract Symptoms: In Vitro Aggregation and Genome Analysis.</title>
        <authorList>
            <person name="Hilt E.E."/>
            <person name="Putonti C."/>
            <person name="Thomas-White K."/>
            <person name="Lewis A.L."/>
            <person name="Visick K.L."/>
            <person name="Gilbert N.M."/>
            <person name="Wolfe A.J."/>
        </authorList>
    </citation>
    <scope>NUCLEOTIDE SEQUENCE [LARGE SCALE GENOMIC DNA]</scope>
    <source>
        <strain evidence="3 4">UMB1016</strain>
    </source>
</reference>
<evidence type="ECO:0000259" key="1">
    <source>
        <dbReference type="Pfam" id="PF04002"/>
    </source>
</evidence>
<evidence type="ECO:0000313" key="2">
    <source>
        <dbReference type="EMBL" id="MCY3087170.1"/>
    </source>
</evidence>
<evidence type="ECO:0000313" key="3">
    <source>
        <dbReference type="EMBL" id="WWC55418.1"/>
    </source>
</evidence>
<dbReference type="Proteomes" id="UP000250354">
    <property type="component" value="Chromosome"/>
</dbReference>
<dbReference type="Gene3D" id="3.40.140.10">
    <property type="entry name" value="Cytidine Deaminase, domain 2"/>
    <property type="match status" value="1"/>
</dbReference>
<feature type="domain" description="RadC-like JAB" evidence="1">
    <location>
        <begin position="32"/>
        <end position="144"/>
    </location>
</feature>
<dbReference type="InterPro" id="IPR025657">
    <property type="entry name" value="RadC_JAB"/>
</dbReference>
<dbReference type="Proteomes" id="UP001069047">
    <property type="component" value="Unassembled WGS sequence"/>
</dbReference>
<evidence type="ECO:0000313" key="4">
    <source>
        <dbReference type="Proteomes" id="UP000250354"/>
    </source>
</evidence>